<dbReference type="InterPro" id="IPR013233">
    <property type="entry name" value="PIG-X/PBN1"/>
</dbReference>
<comment type="function">
    <text evidence="11">Required for proper folding and/or the stability of a subset of proteins in the endoplasmic reticulum. Component of glycosylphosphatidylinositol-mannosyltransferase 1 which transfers the first of the 4 mannoses in the GPI-anchor precursors during GPI-anchor biosynthesis. Probably acts by stabilizing the mannosyltransferase GPI14.</text>
</comment>
<keyword evidence="7 11" id="KW-0256">Endoplasmic reticulum</keyword>
<name>A0ABX6ERT1_KLUMA</name>
<evidence type="ECO:0000256" key="11">
    <source>
        <dbReference type="RuleBase" id="RU366056"/>
    </source>
</evidence>
<evidence type="ECO:0000313" key="13">
    <source>
        <dbReference type="Proteomes" id="UP000422736"/>
    </source>
</evidence>
<comment type="pathway">
    <text evidence="2 11">Glycolipid biosynthesis; glycosylphosphatidylinositol-anchor biosynthesis.</text>
</comment>
<evidence type="ECO:0000256" key="8">
    <source>
        <dbReference type="ARBA" id="ARBA00022989"/>
    </source>
</evidence>
<dbReference type="Pfam" id="PF08320">
    <property type="entry name" value="PIG-X"/>
    <property type="match status" value="1"/>
</dbReference>
<dbReference type="Proteomes" id="UP000422736">
    <property type="component" value="Chromosome 1"/>
</dbReference>
<evidence type="ECO:0000256" key="6">
    <source>
        <dbReference type="ARBA" id="ARBA00022692"/>
    </source>
</evidence>
<comment type="similarity">
    <text evidence="3 11">Belongs to the PIGX family.</text>
</comment>
<evidence type="ECO:0000256" key="10">
    <source>
        <dbReference type="ARBA" id="ARBA00023180"/>
    </source>
</evidence>
<dbReference type="InterPro" id="IPR042322">
    <property type="entry name" value="Pbn1"/>
</dbReference>
<gene>
    <name evidence="12" type="primary">PBN1</name>
    <name evidence="12" type="ORF">FIM1_823</name>
</gene>
<dbReference type="SMART" id="SM00780">
    <property type="entry name" value="PIG-X"/>
    <property type="match status" value="1"/>
</dbReference>
<evidence type="ECO:0000256" key="2">
    <source>
        <dbReference type="ARBA" id="ARBA00004687"/>
    </source>
</evidence>
<reference evidence="12 13" key="1">
    <citation type="submission" date="2016-03" db="EMBL/GenBank/DDBJ databases">
        <title>How can Kluyveromyces marxianus grow so fast - potential evolutionary course in Saccharomyces Complex revealed by comparative genomics.</title>
        <authorList>
            <person name="Mo W."/>
            <person name="Lu W."/>
            <person name="Yang X."/>
            <person name="Qi J."/>
            <person name="Lv H."/>
        </authorList>
    </citation>
    <scope>NUCLEOTIDE SEQUENCE [LARGE SCALE GENOMIC DNA]</scope>
    <source>
        <strain evidence="12 13">FIM1</strain>
    </source>
</reference>
<keyword evidence="5 11" id="KW-0337">GPI-anchor biosynthesis</keyword>
<organism evidence="12 13">
    <name type="scientific">Kluyveromyces marxianus</name>
    <name type="common">Yeast</name>
    <name type="synonym">Candida kefyr</name>
    <dbReference type="NCBI Taxonomy" id="4911"/>
    <lineage>
        <taxon>Eukaryota</taxon>
        <taxon>Fungi</taxon>
        <taxon>Dikarya</taxon>
        <taxon>Ascomycota</taxon>
        <taxon>Saccharomycotina</taxon>
        <taxon>Saccharomycetes</taxon>
        <taxon>Saccharomycetales</taxon>
        <taxon>Saccharomycetaceae</taxon>
        <taxon>Kluyveromyces</taxon>
    </lineage>
</organism>
<feature type="transmembrane region" description="Helical" evidence="11">
    <location>
        <begin position="401"/>
        <end position="419"/>
    </location>
</feature>
<keyword evidence="13" id="KW-1185">Reference proteome</keyword>
<keyword evidence="6 11" id="KW-0812">Transmembrane</keyword>
<keyword evidence="8 11" id="KW-1133">Transmembrane helix</keyword>
<dbReference type="PANTHER" id="PTHR28533">
    <property type="entry name" value="PROTEIN PBN1"/>
    <property type="match status" value="1"/>
</dbReference>
<accession>A0ABX6ERT1</accession>
<evidence type="ECO:0000256" key="4">
    <source>
        <dbReference type="ARBA" id="ARBA00020410"/>
    </source>
</evidence>
<evidence type="ECO:0000256" key="7">
    <source>
        <dbReference type="ARBA" id="ARBA00022824"/>
    </source>
</evidence>
<proteinExistence type="inferred from homology"/>
<keyword evidence="10" id="KW-0325">Glycoprotein</keyword>
<protein>
    <recommendedName>
        <fullName evidence="4 11">Protein PBN1</fullName>
    </recommendedName>
</protein>
<sequence length="424" mass="48052">MSLIGFDSEGVVAKKRRVTVLFPKDGQDIPERVLREDGTLILDGHSGEVQDRVTLQIERSNGTAASSQHFRVTWKRNAGVDVTPLKGQLAQGFNVFVEKKQNNDNIRSRFIDTPLGSFFHSGKFDNSVLDEFLPKSFNNLLFNYSSSHDIDLYVKDNTVEVNIYHNLSETEHLNVDDSESGIVKTEAGFFHVDTQDDVDISLSGLRCTFEMGSGKLNKCQKTLLFYKPIHLDKSSNVNVTINVLEPINLHPVIQIDLSSFRPIHNCEYYAYLNLPKQLFVDKFQSSPVFLFGEQDLELPEYKLSGYGSTSLFTLKPGELNDIPLHSRYIKPEADASEYFVASFAPHVFYACDGNQGLEKGNPFYQNDLRYDSFFTPDTKFYHLNSTSLAVSIPKLNSDNNLSIHIITLSVVVLSFLYLIRRLFK</sequence>
<evidence type="ECO:0000256" key="9">
    <source>
        <dbReference type="ARBA" id="ARBA00023136"/>
    </source>
</evidence>
<dbReference type="PANTHER" id="PTHR28533:SF1">
    <property type="entry name" value="PROTEIN PBN1"/>
    <property type="match status" value="1"/>
</dbReference>
<evidence type="ECO:0000256" key="5">
    <source>
        <dbReference type="ARBA" id="ARBA00022502"/>
    </source>
</evidence>
<evidence type="ECO:0000256" key="1">
    <source>
        <dbReference type="ARBA" id="ARBA00004643"/>
    </source>
</evidence>
<reference evidence="12 13" key="2">
    <citation type="submission" date="2019-11" db="EMBL/GenBank/DDBJ databases">
        <authorList>
            <person name="Lu H."/>
        </authorList>
    </citation>
    <scope>NUCLEOTIDE SEQUENCE [LARGE SCALE GENOMIC DNA]</scope>
    <source>
        <strain evidence="12 13">FIM1</strain>
    </source>
</reference>
<comment type="subcellular location">
    <subcellularLocation>
        <location evidence="11">Endoplasmic reticulum membrane</location>
        <topology evidence="11">Single-pass membrane protein</topology>
    </subcellularLocation>
    <subcellularLocation>
        <location evidence="1">Endoplasmic reticulum membrane</location>
        <topology evidence="1">Single-pass type III membrane protein</topology>
    </subcellularLocation>
</comment>
<evidence type="ECO:0000256" key="3">
    <source>
        <dbReference type="ARBA" id="ARBA00010345"/>
    </source>
</evidence>
<keyword evidence="9 11" id="KW-0472">Membrane</keyword>
<evidence type="ECO:0000313" key="12">
    <source>
        <dbReference type="EMBL" id="QGN14170.1"/>
    </source>
</evidence>
<dbReference type="EMBL" id="CP015054">
    <property type="protein sequence ID" value="QGN14170.1"/>
    <property type="molecule type" value="Genomic_DNA"/>
</dbReference>